<feature type="compositionally biased region" description="Low complexity" evidence="1">
    <location>
        <begin position="88"/>
        <end position="101"/>
    </location>
</feature>
<feature type="compositionally biased region" description="Low complexity" evidence="1">
    <location>
        <begin position="72"/>
        <end position="81"/>
    </location>
</feature>
<protein>
    <submittedName>
        <fullName evidence="2">(rape) hypothetical protein</fullName>
    </submittedName>
</protein>
<dbReference type="EMBL" id="HG994366">
    <property type="protein sequence ID" value="CAF1916134.1"/>
    <property type="molecule type" value="Genomic_DNA"/>
</dbReference>
<sequence length="101" mass="10942">MLKIPPLHLPITEDPISGSETVTVHFPQNENLIILPSKGTSPLTTNSASASFSLPPNPSQRQILPLKPLPKPNLNQLQFLPTTPPNPLSLNQTLPSPLKPM</sequence>
<organism evidence="2">
    <name type="scientific">Brassica napus</name>
    <name type="common">Rape</name>
    <dbReference type="NCBI Taxonomy" id="3708"/>
    <lineage>
        <taxon>Eukaryota</taxon>
        <taxon>Viridiplantae</taxon>
        <taxon>Streptophyta</taxon>
        <taxon>Embryophyta</taxon>
        <taxon>Tracheophyta</taxon>
        <taxon>Spermatophyta</taxon>
        <taxon>Magnoliopsida</taxon>
        <taxon>eudicotyledons</taxon>
        <taxon>Gunneridae</taxon>
        <taxon>Pentapetalae</taxon>
        <taxon>rosids</taxon>
        <taxon>malvids</taxon>
        <taxon>Brassicales</taxon>
        <taxon>Brassicaceae</taxon>
        <taxon>Brassiceae</taxon>
        <taxon>Brassica</taxon>
    </lineage>
</organism>
<accession>A0A816KCH6</accession>
<name>A0A816KCH6_BRANA</name>
<feature type="non-terminal residue" evidence="2">
    <location>
        <position position="101"/>
    </location>
</feature>
<gene>
    <name evidence="2" type="ORF">DARMORV10_C02P38960.1</name>
</gene>
<feature type="region of interest" description="Disordered" evidence="1">
    <location>
        <begin position="37"/>
        <end position="101"/>
    </location>
</feature>
<evidence type="ECO:0000313" key="2">
    <source>
        <dbReference type="EMBL" id="CAF1916134.1"/>
    </source>
</evidence>
<dbReference type="AlphaFoldDB" id="A0A816KCH6"/>
<feature type="compositionally biased region" description="Polar residues" evidence="1">
    <location>
        <begin position="38"/>
        <end position="62"/>
    </location>
</feature>
<proteinExistence type="predicted"/>
<reference evidence="2" key="1">
    <citation type="submission" date="2021-01" db="EMBL/GenBank/DDBJ databases">
        <authorList>
            <consortium name="Genoscope - CEA"/>
            <person name="William W."/>
        </authorList>
    </citation>
    <scope>NUCLEOTIDE SEQUENCE</scope>
</reference>
<evidence type="ECO:0000256" key="1">
    <source>
        <dbReference type="SAM" id="MobiDB-lite"/>
    </source>
</evidence>
<dbReference type="Proteomes" id="UP001295469">
    <property type="component" value="Chromosome C02"/>
</dbReference>